<gene>
    <name evidence="1" type="ORF">V0288_06205</name>
</gene>
<dbReference type="AlphaFoldDB" id="A0AAW9QI16"/>
<sequence>MKREYDLANLKSRPNSFFRQLKQQGTLFLGIEVIKYFEKKAKEKDISYQELIDLYLQDWHDKSKRFIIGIMP</sequence>
<organism evidence="1 2">
    <name type="scientific">Pannus brasiliensis CCIBt3594</name>
    <dbReference type="NCBI Taxonomy" id="1427578"/>
    <lineage>
        <taxon>Bacteria</taxon>
        <taxon>Bacillati</taxon>
        <taxon>Cyanobacteriota</taxon>
        <taxon>Cyanophyceae</taxon>
        <taxon>Oscillatoriophycideae</taxon>
        <taxon>Chroococcales</taxon>
        <taxon>Microcystaceae</taxon>
        <taxon>Pannus</taxon>
    </lineage>
</organism>
<evidence type="ECO:0000313" key="2">
    <source>
        <dbReference type="Proteomes" id="UP001328733"/>
    </source>
</evidence>
<comment type="caution">
    <text evidence="1">The sequence shown here is derived from an EMBL/GenBank/DDBJ whole genome shotgun (WGS) entry which is preliminary data.</text>
</comment>
<proteinExistence type="predicted"/>
<dbReference type="Proteomes" id="UP001328733">
    <property type="component" value="Unassembled WGS sequence"/>
</dbReference>
<reference evidence="1 2" key="1">
    <citation type="submission" date="2024-01" db="EMBL/GenBank/DDBJ databases">
        <title>Genomic insights into the taxonomy and metabolism of the cyanobacterium Pannus brasiliensis CCIBt3594.</title>
        <authorList>
            <person name="Machado M."/>
            <person name="Botero N.B."/>
            <person name="Andreote A.P.D."/>
            <person name="Feitosa A.M.T."/>
            <person name="Popin R."/>
            <person name="Sivonen K."/>
            <person name="Fiore M.F."/>
        </authorList>
    </citation>
    <scope>NUCLEOTIDE SEQUENCE [LARGE SCALE GENOMIC DNA]</scope>
    <source>
        <strain evidence="1 2">CCIBt3594</strain>
    </source>
</reference>
<name>A0AAW9QI16_9CHRO</name>
<evidence type="ECO:0000313" key="1">
    <source>
        <dbReference type="EMBL" id="MEG3436708.1"/>
    </source>
</evidence>
<dbReference type="EMBL" id="JBAFSM010000009">
    <property type="protein sequence ID" value="MEG3436708.1"/>
    <property type="molecule type" value="Genomic_DNA"/>
</dbReference>
<keyword evidence="2" id="KW-1185">Reference proteome</keyword>
<protein>
    <submittedName>
        <fullName evidence="1">Antitoxin</fullName>
    </submittedName>
</protein>
<accession>A0AAW9QI16</accession>